<dbReference type="AlphaFoldDB" id="A0A097KQK7"/>
<accession>A0A097KQK7</accession>
<keyword evidence="11" id="KW-0934">Plastid</keyword>
<name>A0A097KQK7_9CHLO</name>
<evidence type="ECO:0000256" key="1">
    <source>
        <dbReference type="ARBA" id="ARBA00002862"/>
    </source>
</evidence>
<evidence type="ECO:0000256" key="10">
    <source>
        <dbReference type="HAMAP-Rule" id="MF_00437"/>
    </source>
</evidence>
<dbReference type="InterPro" id="IPR003359">
    <property type="entry name" value="PSI_Ycf4_assembly"/>
</dbReference>
<evidence type="ECO:0000256" key="7">
    <source>
        <dbReference type="ARBA" id="ARBA00023078"/>
    </source>
</evidence>
<keyword evidence="4 10" id="KW-0602">Photosynthesis</keyword>
<reference evidence="11" key="1">
    <citation type="journal article" date="2014" name="BMC Evol. Biol.">
        <title>Chloroplast phylogenomic analysis resolves deep-level relationships within the green algal class Trebouxiophyceae.</title>
        <authorList>
            <person name="Lemieux C."/>
            <person name="Otis C."/>
            <person name="Turmel M."/>
        </authorList>
    </citation>
    <scope>NUCLEOTIDE SEQUENCE</scope>
</reference>
<dbReference type="Pfam" id="PF02392">
    <property type="entry name" value="Ycf4"/>
    <property type="match status" value="1"/>
</dbReference>
<evidence type="ECO:0000313" key="11">
    <source>
        <dbReference type="EMBL" id="AIT95461.1"/>
    </source>
</evidence>
<keyword evidence="7 10" id="KW-0793">Thylakoid</keyword>
<keyword evidence="6 10" id="KW-1133">Transmembrane helix</keyword>
<dbReference type="EMBL" id="KM462885">
    <property type="protein sequence ID" value="AIT95461.1"/>
    <property type="molecule type" value="Genomic_DNA"/>
</dbReference>
<evidence type="ECO:0000256" key="2">
    <source>
        <dbReference type="ARBA" id="ARBA00008198"/>
    </source>
</evidence>
<dbReference type="PANTHER" id="PTHR33288">
    <property type="match status" value="1"/>
</dbReference>
<protein>
    <recommendedName>
        <fullName evidence="3 10">Photosystem I assembly protein Ycf4</fullName>
    </recommendedName>
</protein>
<sequence length="183" mass="21206">MTKQGQIIRYEIIGARRLSNYIWGCLMCIGGFSFLLTGLSSYFNFQFFPFLQLSSIQFFPQGLVMCFYGILGLFLGIYIWFTIYLNLGQGFNEFNIEKGLVRIFRWGFPGKNRRIDLQYPLQEIQSIRLDIQEGINPKRVIYLRLVGNREIPLTRAGQPVSIQEIEKQAVELAKLLQVSLEGM</sequence>
<dbReference type="HAMAP" id="MF_00437">
    <property type="entry name" value="Ycf4"/>
    <property type="match status" value="1"/>
</dbReference>
<geneLocation type="chloroplast" evidence="11"/>
<evidence type="ECO:0000256" key="5">
    <source>
        <dbReference type="ARBA" id="ARBA00022692"/>
    </source>
</evidence>
<dbReference type="GO" id="GO:0009522">
    <property type="term" value="C:photosystem I"/>
    <property type="evidence" value="ECO:0007669"/>
    <property type="project" value="InterPro"/>
</dbReference>
<proteinExistence type="inferred from homology"/>
<evidence type="ECO:0000256" key="6">
    <source>
        <dbReference type="ARBA" id="ARBA00022989"/>
    </source>
</evidence>
<dbReference type="RefSeq" id="YP_009106609.1">
    <property type="nucleotide sequence ID" value="NC_025546.1"/>
</dbReference>
<keyword evidence="5 10" id="KW-0812">Transmembrane</keyword>
<keyword evidence="8 10" id="KW-0472">Membrane</keyword>
<feature type="transmembrane region" description="Helical" evidence="10">
    <location>
        <begin position="21"/>
        <end position="42"/>
    </location>
</feature>
<comment type="function">
    <text evidence="1 10">Seems to be required for the assembly of the photosystem I complex.</text>
</comment>
<dbReference type="PANTHER" id="PTHR33288:SF4">
    <property type="entry name" value="PHOTOSYSTEM I ASSEMBLY PROTEIN YCF4"/>
    <property type="match status" value="1"/>
</dbReference>
<evidence type="ECO:0000256" key="9">
    <source>
        <dbReference type="ARBA" id="ARBA00046286"/>
    </source>
</evidence>
<comment type="subcellular location">
    <subcellularLocation>
        <location evidence="9">Plastid thylakoid membrane</location>
        <topology evidence="9">Multi-pass membrane protein</topology>
    </subcellularLocation>
    <subcellularLocation>
        <location evidence="10">Plastid</location>
        <location evidence="10">Chloroplast thylakoid membrane</location>
        <topology evidence="10">Multi-pass membrane protein</topology>
    </subcellularLocation>
</comment>
<dbReference type="GO" id="GO:0009535">
    <property type="term" value="C:chloroplast thylakoid membrane"/>
    <property type="evidence" value="ECO:0007669"/>
    <property type="project" value="UniProtKB-SubCell"/>
</dbReference>
<gene>
    <name evidence="10 11" type="primary">ycf4</name>
</gene>
<comment type="similarity">
    <text evidence="2 10">Belongs to the Ycf4 family.</text>
</comment>
<evidence type="ECO:0000256" key="8">
    <source>
        <dbReference type="ARBA" id="ARBA00023136"/>
    </source>
</evidence>
<evidence type="ECO:0000256" key="3">
    <source>
        <dbReference type="ARBA" id="ARBA00015395"/>
    </source>
</evidence>
<keyword evidence="11" id="KW-0150">Chloroplast</keyword>
<evidence type="ECO:0000256" key="4">
    <source>
        <dbReference type="ARBA" id="ARBA00022531"/>
    </source>
</evidence>
<feature type="transmembrane region" description="Helical" evidence="10">
    <location>
        <begin position="62"/>
        <end position="85"/>
    </location>
</feature>
<dbReference type="GeneID" id="22161031"/>
<organism evidence="11">
    <name type="scientific">Dicloster acuatus</name>
    <dbReference type="NCBI Taxonomy" id="91190"/>
    <lineage>
        <taxon>Eukaryota</taxon>
        <taxon>Viridiplantae</taxon>
        <taxon>Chlorophyta</taxon>
        <taxon>core chlorophytes</taxon>
        <taxon>Trebouxiophyceae</taxon>
        <taxon>Chlorellales</taxon>
        <taxon>Chlorellaceae</taxon>
        <taxon>Dicloster</taxon>
    </lineage>
</organism>
<dbReference type="GO" id="GO:0015979">
    <property type="term" value="P:photosynthesis"/>
    <property type="evidence" value="ECO:0007669"/>
    <property type="project" value="UniProtKB-UniRule"/>
</dbReference>
<dbReference type="NCBIfam" id="NF002712">
    <property type="entry name" value="PRK02542.1"/>
    <property type="match status" value="1"/>
</dbReference>